<feature type="non-terminal residue" evidence="2">
    <location>
        <position position="113"/>
    </location>
</feature>
<dbReference type="AlphaFoldDB" id="A0A6J4M0P6"/>
<feature type="compositionally biased region" description="Basic residues" evidence="1">
    <location>
        <begin position="69"/>
        <end position="83"/>
    </location>
</feature>
<reference evidence="2" key="1">
    <citation type="submission" date="2020-02" db="EMBL/GenBank/DDBJ databases">
        <authorList>
            <person name="Meier V. D."/>
        </authorList>
    </citation>
    <scope>NUCLEOTIDE SEQUENCE</scope>
    <source>
        <strain evidence="2">AVDCRST_MAG40</strain>
    </source>
</reference>
<protein>
    <submittedName>
        <fullName evidence="2">Uncharacterized protein</fullName>
    </submittedName>
</protein>
<organism evidence="2">
    <name type="scientific">uncultured Gemmatimonadaceae bacterium</name>
    <dbReference type="NCBI Taxonomy" id="246130"/>
    <lineage>
        <taxon>Bacteria</taxon>
        <taxon>Pseudomonadati</taxon>
        <taxon>Gemmatimonadota</taxon>
        <taxon>Gemmatimonadia</taxon>
        <taxon>Gemmatimonadales</taxon>
        <taxon>Gemmatimonadaceae</taxon>
        <taxon>environmental samples</taxon>
    </lineage>
</organism>
<evidence type="ECO:0000256" key="1">
    <source>
        <dbReference type="SAM" id="MobiDB-lite"/>
    </source>
</evidence>
<feature type="compositionally biased region" description="Basic and acidic residues" evidence="1">
    <location>
        <begin position="84"/>
        <end position="95"/>
    </location>
</feature>
<evidence type="ECO:0000313" key="2">
    <source>
        <dbReference type="EMBL" id="CAA9346000.1"/>
    </source>
</evidence>
<accession>A0A6J4M0P6</accession>
<name>A0A6J4M0P6_9BACT</name>
<dbReference type="EMBL" id="CADCTX010000743">
    <property type="protein sequence ID" value="CAA9346000.1"/>
    <property type="molecule type" value="Genomic_DNA"/>
</dbReference>
<feature type="region of interest" description="Disordered" evidence="1">
    <location>
        <begin position="1"/>
        <end position="113"/>
    </location>
</feature>
<gene>
    <name evidence="2" type="ORF">AVDCRST_MAG40-2636</name>
</gene>
<sequence length="113" mass="12396">DAASALGPRRRVAQSGCPARASSRGPDARRGAVRRHHALGVLQPRARRRRGAAGGPCRGGRDHRSGAGRPRRLARPLARPRRGAARERHRLDAHHGGNRRAYAARRPDHLDRL</sequence>
<proteinExistence type="predicted"/>
<feature type="non-terminal residue" evidence="2">
    <location>
        <position position="1"/>
    </location>
</feature>